<comment type="function">
    <text evidence="2 11">Catalyzes the insertion of molybdate into adenylated molybdopterin with the concomitant release of AMP.</text>
</comment>
<evidence type="ECO:0000256" key="10">
    <source>
        <dbReference type="ARBA" id="ARBA00047317"/>
    </source>
</evidence>
<dbReference type="SMART" id="SM00852">
    <property type="entry name" value="MoCF_biosynth"/>
    <property type="match status" value="1"/>
</dbReference>
<comment type="caution">
    <text evidence="13">The sequence shown here is derived from an EMBL/GenBank/DDBJ whole genome shotgun (WGS) entry which is preliminary data.</text>
</comment>
<dbReference type="eggNOG" id="COG0303">
    <property type="taxonomic scope" value="Bacteria"/>
</dbReference>
<gene>
    <name evidence="13" type="ORF">EL18_00993</name>
</gene>
<dbReference type="PANTHER" id="PTHR10192">
    <property type="entry name" value="MOLYBDOPTERIN BIOSYNTHESIS PROTEIN"/>
    <property type="match status" value="1"/>
</dbReference>
<dbReference type="SUPFAM" id="SSF53218">
    <property type="entry name" value="Molybdenum cofactor biosynthesis proteins"/>
    <property type="match status" value="1"/>
</dbReference>
<sequence>MALIPVDAALERVLEGINPLPAEEIPLHDGMGRVLASPLHALRTQPPFNASAMDGYAVRASDTLDERRDLSVIGEAAAGARFPGSMGQGQAVRIFTGAPVPDGADAVLIQENAESVSDRTIRAAKPVEHGRHIRQAGMDFHAGDLLLEQGRRLDPGALTLAASSGHARLLVHRRPRVAVLATGNELVNPGETTGQDSIVASNSYGIAAIAKEEGAEIIDLGIASDNDQHLSSLFAKARDTAADILVTLGGASVGKHDLVRGALAEAGMELSFWKVAMRPGKPLISGRMGAMHVLGLPGNPVSSLVCAELFLRPLVAHMQGARHEPDMRSAALGAPLRANDERQDYIRAVVRHTAEGMIATPFTRQDSSQLTAYATANCLIIRKPHAPAANTGDDCRILMLHR</sequence>
<evidence type="ECO:0000256" key="9">
    <source>
        <dbReference type="ARBA" id="ARBA00023150"/>
    </source>
</evidence>
<comment type="pathway">
    <text evidence="3 11">Cofactor biosynthesis; molybdopterin biosynthesis.</text>
</comment>
<evidence type="ECO:0000256" key="6">
    <source>
        <dbReference type="ARBA" id="ARBA00022679"/>
    </source>
</evidence>
<dbReference type="PANTHER" id="PTHR10192:SF5">
    <property type="entry name" value="GEPHYRIN"/>
    <property type="match status" value="1"/>
</dbReference>
<feature type="domain" description="MoaB/Mog" evidence="12">
    <location>
        <begin position="178"/>
        <end position="317"/>
    </location>
</feature>
<dbReference type="GO" id="GO:0046872">
    <property type="term" value="F:metal ion binding"/>
    <property type="evidence" value="ECO:0007669"/>
    <property type="project" value="UniProtKB-UniRule"/>
</dbReference>
<evidence type="ECO:0000259" key="12">
    <source>
        <dbReference type="SMART" id="SM00852"/>
    </source>
</evidence>
<evidence type="ECO:0000313" key="14">
    <source>
        <dbReference type="Proteomes" id="UP000053675"/>
    </source>
</evidence>
<keyword evidence="5 11" id="KW-0500">Molybdenum</keyword>
<dbReference type="AlphaFoldDB" id="A0A084UAI0"/>
<organism evidence="13 14">
    <name type="scientific">Nitratireductor basaltis</name>
    <dbReference type="NCBI Taxonomy" id="472175"/>
    <lineage>
        <taxon>Bacteria</taxon>
        <taxon>Pseudomonadati</taxon>
        <taxon>Pseudomonadota</taxon>
        <taxon>Alphaproteobacteria</taxon>
        <taxon>Hyphomicrobiales</taxon>
        <taxon>Phyllobacteriaceae</taxon>
        <taxon>Nitratireductor</taxon>
    </lineage>
</organism>
<evidence type="ECO:0000256" key="2">
    <source>
        <dbReference type="ARBA" id="ARBA00002901"/>
    </source>
</evidence>
<dbReference type="Pfam" id="PF03453">
    <property type="entry name" value="MoeA_N"/>
    <property type="match status" value="1"/>
</dbReference>
<dbReference type="InterPro" id="IPR005110">
    <property type="entry name" value="MoeA_linker/N"/>
</dbReference>
<keyword evidence="9 11" id="KW-0501">Molybdenum cofactor biosynthesis</keyword>
<proteinExistence type="inferred from homology"/>
<dbReference type="CDD" id="cd00887">
    <property type="entry name" value="MoeA"/>
    <property type="match status" value="1"/>
</dbReference>
<dbReference type="Gene3D" id="3.90.105.10">
    <property type="entry name" value="Molybdopterin biosynthesis moea protein, domain 2"/>
    <property type="match status" value="1"/>
</dbReference>
<dbReference type="Gene3D" id="2.40.340.10">
    <property type="entry name" value="MoeA, C-terminal, domain IV"/>
    <property type="match status" value="1"/>
</dbReference>
<evidence type="ECO:0000256" key="7">
    <source>
        <dbReference type="ARBA" id="ARBA00022723"/>
    </source>
</evidence>
<dbReference type="GO" id="GO:0005829">
    <property type="term" value="C:cytosol"/>
    <property type="evidence" value="ECO:0007669"/>
    <property type="project" value="TreeGrafter"/>
</dbReference>
<dbReference type="STRING" id="472175.EL18_00993"/>
<comment type="cofactor">
    <cofactor evidence="1 11">
        <name>Mg(2+)</name>
        <dbReference type="ChEBI" id="CHEBI:18420"/>
    </cofactor>
</comment>
<dbReference type="FunFam" id="3.40.980.10:FF:000004">
    <property type="entry name" value="Molybdopterin molybdenumtransferase"/>
    <property type="match status" value="1"/>
</dbReference>
<dbReference type="GO" id="GO:0061599">
    <property type="term" value="F:molybdopterin molybdotransferase activity"/>
    <property type="evidence" value="ECO:0007669"/>
    <property type="project" value="UniProtKB-UniRule"/>
</dbReference>
<dbReference type="Gene3D" id="2.170.190.11">
    <property type="entry name" value="Molybdopterin biosynthesis moea protein, domain 3"/>
    <property type="match status" value="1"/>
</dbReference>
<evidence type="ECO:0000256" key="1">
    <source>
        <dbReference type="ARBA" id="ARBA00001946"/>
    </source>
</evidence>
<dbReference type="UniPathway" id="UPA00344"/>
<evidence type="ECO:0000256" key="11">
    <source>
        <dbReference type="RuleBase" id="RU365090"/>
    </source>
</evidence>
<protein>
    <recommendedName>
        <fullName evidence="11">Molybdopterin molybdenumtransferase</fullName>
        <ecNumber evidence="11">2.10.1.1</ecNumber>
    </recommendedName>
</protein>
<accession>A0A084UAI0</accession>
<dbReference type="NCBIfam" id="NF045515">
    <property type="entry name" value="Glp_gephyrin"/>
    <property type="match status" value="1"/>
</dbReference>
<keyword evidence="7 11" id="KW-0479">Metal-binding</keyword>
<comment type="catalytic activity">
    <reaction evidence="10">
        <text>adenylyl-molybdopterin + molybdate = Mo-molybdopterin + AMP + H(+)</text>
        <dbReference type="Rhea" id="RHEA:35047"/>
        <dbReference type="ChEBI" id="CHEBI:15378"/>
        <dbReference type="ChEBI" id="CHEBI:36264"/>
        <dbReference type="ChEBI" id="CHEBI:62727"/>
        <dbReference type="ChEBI" id="CHEBI:71302"/>
        <dbReference type="ChEBI" id="CHEBI:456215"/>
        <dbReference type="EC" id="2.10.1.1"/>
    </reaction>
</comment>
<dbReference type="InterPro" id="IPR001453">
    <property type="entry name" value="MoaB/Mog_dom"/>
</dbReference>
<dbReference type="Pfam" id="PF03454">
    <property type="entry name" value="MoeA_C"/>
    <property type="match status" value="1"/>
</dbReference>
<dbReference type="FunFam" id="2.170.190.11:FF:000001">
    <property type="entry name" value="Molybdopterin molybdenumtransferase"/>
    <property type="match status" value="1"/>
</dbReference>
<dbReference type="OrthoDB" id="9804758at2"/>
<dbReference type="Pfam" id="PF00994">
    <property type="entry name" value="MoCF_biosynth"/>
    <property type="match status" value="1"/>
</dbReference>
<evidence type="ECO:0000256" key="3">
    <source>
        <dbReference type="ARBA" id="ARBA00005046"/>
    </source>
</evidence>
<dbReference type="SUPFAM" id="SSF63882">
    <property type="entry name" value="MoeA N-terminal region -like"/>
    <property type="match status" value="1"/>
</dbReference>
<dbReference type="EC" id="2.10.1.1" evidence="11"/>
<dbReference type="EMBL" id="JMQM01000001">
    <property type="protein sequence ID" value="KFB09966.1"/>
    <property type="molecule type" value="Genomic_DNA"/>
</dbReference>
<evidence type="ECO:0000256" key="8">
    <source>
        <dbReference type="ARBA" id="ARBA00022842"/>
    </source>
</evidence>
<evidence type="ECO:0000313" key="13">
    <source>
        <dbReference type="EMBL" id="KFB09966.1"/>
    </source>
</evidence>
<keyword evidence="14" id="KW-1185">Reference proteome</keyword>
<dbReference type="RefSeq" id="WP_036480362.1">
    <property type="nucleotide sequence ID" value="NZ_JMQM01000001.1"/>
</dbReference>
<evidence type="ECO:0000256" key="4">
    <source>
        <dbReference type="ARBA" id="ARBA00010763"/>
    </source>
</evidence>
<comment type="similarity">
    <text evidence="4 11">Belongs to the MoeA family.</text>
</comment>
<dbReference type="InterPro" id="IPR036425">
    <property type="entry name" value="MoaB/Mog-like_dom_sf"/>
</dbReference>
<evidence type="ECO:0000256" key="5">
    <source>
        <dbReference type="ARBA" id="ARBA00022505"/>
    </source>
</evidence>
<dbReference type="InterPro" id="IPR038987">
    <property type="entry name" value="MoeA-like"/>
</dbReference>
<dbReference type="InterPro" id="IPR005111">
    <property type="entry name" value="MoeA_C_domain_IV"/>
</dbReference>
<dbReference type="Gene3D" id="3.40.980.10">
    <property type="entry name" value="MoaB/Mog-like domain"/>
    <property type="match status" value="1"/>
</dbReference>
<dbReference type="InterPro" id="IPR036688">
    <property type="entry name" value="MoeA_C_domain_IV_sf"/>
</dbReference>
<dbReference type="Proteomes" id="UP000053675">
    <property type="component" value="Unassembled WGS sequence"/>
</dbReference>
<dbReference type="InterPro" id="IPR036135">
    <property type="entry name" value="MoeA_linker/N_sf"/>
</dbReference>
<dbReference type="PATRIC" id="fig|472175.3.peg.1001"/>
<keyword evidence="6 11" id="KW-0808">Transferase</keyword>
<dbReference type="GO" id="GO:0006777">
    <property type="term" value="P:Mo-molybdopterin cofactor biosynthetic process"/>
    <property type="evidence" value="ECO:0007669"/>
    <property type="project" value="UniProtKB-UniRule"/>
</dbReference>
<keyword evidence="8 11" id="KW-0460">Magnesium</keyword>
<name>A0A084UAI0_9HYPH</name>
<dbReference type="SUPFAM" id="SSF63867">
    <property type="entry name" value="MoeA C-terminal domain-like"/>
    <property type="match status" value="1"/>
</dbReference>
<reference evidence="13 14" key="1">
    <citation type="submission" date="2014-05" db="EMBL/GenBank/DDBJ databases">
        <title>Draft Genome Sequence of Nitratireductor basaltis Strain UMTGB225, A Marine Bacterium Isolated from Green Barrel Tunicate.</title>
        <authorList>
            <person name="Gan H.Y."/>
        </authorList>
    </citation>
    <scope>NUCLEOTIDE SEQUENCE [LARGE SCALE GENOMIC DNA]</scope>
    <source>
        <strain evidence="13 14">UMTGB225</strain>
    </source>
</reference>